<dbReference type="Pfam" id="PF13578">
    <property type="entry name" value="Methyltransf_24"/>
    <property type="match status" value="1"/>
</dbReference>
<comment type="caution">
    <text evidence="1">The sequence shown here is derived from an EMBL/GenBank/DDBJ whole genome shotgun (WGS) entry which is preliminary data.</text>
</comment>
<reference evidence="2" key="1">
    <citation type="submission" date="2017-05" db="EMBL/GenBank/DDBJ databases">
        <authorList>
            <person name="Barney B.M."/>
        </authorList>
    </citation>
    <scope>NUCLEOTIDE SEQUENCE [LARGE SCALE GENOMIC DNA]</scope>
    <source>
        <strain evidence="2">PSBB022</strain>
    </source>
</reference>
<evidence type="ECO:0000313" key="1">
    <source>
        <dbReference type="EMBL" id="OZY87171.1"/>
    </source>
</evidence>
<protein>
    <recommendedName>
        <fullName evidence="3">Class I SAM-dependent methyltransferase</fullName>
    </recommendedName>
</protein>
<evidence type="ECO:0008006" key="3">
    <source>
        <dbReference type="Google" id="ProtNLM"/>
    </source>
</evidence>
<dbReference type="Proteomes" id="UP000216101">
    <property type="component" value="Unassembled WGS sequence"/>
</dbReference>
<dbReference type="SUPFAM" id="SSF53335">
    <property type="entry name" value="S-adenosyl-L-methionine-dependent methyltransferases"/>
    <property type="match status" value="1"/>
</dbReference>
<dbReference type="EMBL" id="NHNI01000001">
    <property type="protein sequence ID" value="OZY87171.1"/>
    <property type="molecule type" value="Genomic_DNA"/>
</dbReference>
<organism evidence="1 2">
    <name type="scientific">Cellvibrio mixtus</name>
    <dbReference type="NCBI Taxonomy" id="39650"/>
    <lineage>
        <taxon>Bacteria</taxon>
        <taxon>Pseudomonadati</taxon>
        <taxon>Pseudomonadota</taxon>
        <taxon>Gammaproteobacteria</taxon>
        <taxon>Cellvibrionales</taxon>
        <taxon>Cellvibrionaceae</taxon>
        <taxon>Cellvibrio</taxon>
    </lineage>
</organism>
<keyword evidence="2" id="KW-1185">Reference proteome</keyword>
<name>A0A266QCV0_9GAMM</name>
<accession>A0A266QCV0</accession>
<dbReference type="STRING" id="1209072.GCA_000766945_02377"/>
<dbReference type="InterPro" id="IPR029063">
    <property type="entry name" value="SAM-dependent_MTases_sf"/>
</dbReference>
<proteinExistence type="predicted"/>
<sequence>MLPIAKPQVNAELGIDIDKVKGFLDADEGAALYTAALETASLGPCLEIGSYCGKSTVYLGRACQKANGILYAVDHHRGSEEHQLGEEYHDPQLYDAQCGKMDSFREFRRTLALAELEDTVVPIVAPSALAARHWATPLGMVFIDGGHSMAAALTDYRCWAPHIVRGGLLAIHDVFPNPADGGRPPFEIWQLAQQSGLFEPMPLLKTLGILRRL</sequence>
<gene>
    <name evidence="1" type="ORF">CBP51_09345</name>
</gene>
<dbReference type="AlphaFoldDB" id="A0A266QCV0"/>
<evidence type="ECO:0000313" key="2">
    <source>
        <dbReference type="Proteomes" id="UP000216101"/>
    </source>
</evidence>
<dbReference type="Gene3D" id="3.40.50.150">
    <property type="entry name" value="Vaccinia Virus protein VP39"/>
    <property type="match status" value="1"/>
</dbReference>
<dbReference type="RefSeq" id="WP_094984649.1">
    <property type="nucleotide sequence ID" value="NZ_NHNI01000001.1"/>
</dbReference>